<keyword evidence="3" id="KW-0560">Oxidoreductase</keyword>
<dbReference type="InterPro" id="IPR002347">
    <property type="entry name" value="SDR_fam"/>
</dbReference>
<dbReference type="PANTHER" id="PTHR43115:SF4">
    <property type="entry name" value="DEHYDROGENASE_REDUCTASE SDR FAMILY MEMBER 11"/>
    <property type="match status" value="1"/>
</dbReference>
<dbReference type="OrthoDB" id="1933717at2759"/>
<evidence type="ECO:0000313" key="6">
    <source>
        <dbReference type="Proteomes" id="UP000219286"/>
    </source>
</evidence>
<evidence type="ECO:0008006" key="7">
    <source>
        <dbReference type="Google" id="ProtNLM"/>
    </source>
</evidence>
<dbReference type="SUPFAM" id="SSF51735">
    <property type="entry name" value="NAD(P)-binding Rossmann-fold domains"/>
    <property type="match status" value="1"/>
</dbReference>
<evidence type="ECO:0000256" key="2">
    <source>
        <dbReference type="ARBA" id="ARBA00022857"/>
    </source>
</evidence>
<dbReference type="InterPro" id="IPR036291">
    <property type="entry name" value="NAD(P)-bd_dom_sf"/>
</dbReference>
<dbReference type="CDD" id="cd05233">
    <property type="entry name" value="SDR_c"/>
    <property type="match status" value="1"/>
</dbReference>
<dbReference type="GO" id="GO:0016491">
    <property type="term" value="F:oxidoreductase activity"/>
    <property type="evidence" value="ECO:0007669"/>
    <property type="project" value="UniProtKB-KW"/>
</dbReference>
<dbReference type="EMBL" id="LFMI01000329">
    <property type="protein sequence ID" value="OTA02511.1"/>
    <property type="molecule type" value="Genomic_DNA"/>
</dbReference>
<evidence type="ECO:0000256" key="4">
    <source>
        <dbReference type="SAM" id="MobiDB-lite"/>
    </source>
</evidence>
<dbReference type="Gene3D" id="3.40.50.720">
    <property type="entry name" value="NAD(P)-binding Rossmann-like Domain"/>
    <property type="match status" value="1"/>
</dbReference>
<name>A0A2H2ZR27_TRIPA</name>
<organism evidence="5 6">
    <name type="scientific">Trichoderma parareesei</name>
    <name type="common">Filamentous fungus</name>
    <dbReference type="NCBI Taxonomy" id="858221"/>
    <lineage>
        <taxon>Eukaryota</taxon>
        <taxon>Fungi</taxon>
        <taxon>Dikarya</taxon>
        <taxon>Ascomycota</taxon>
        <taxon>Pezizomycotina</taxon>
        <taxon>Sordariomycetes</taxon>
        <taxon>Hypocreomycetidae</taxon>
        <taxon>Hypocreales</taxon>
        <taxon>Hypocreaceae</taxon>
        <taxon>Trichoderma</taxon>
    </lineage>
</organism>
<comment type="caution">
    <text evidence="5">The sequence shown here is derived from an EMBL/GenBank/DDBJ whole genome shotgun (WGS) entry which is preliminary data.</text>
</comment>
<accession>A0A2H2ZR27</accession>
<dbReference type="InterPro" id="IPR020904">
    <property type="entry name" value="Sc_DH/Rdtase_CS"/>
</dbReference>
<dbReference type="Proteomes" id="UP000219286">
    <property type="component" value="Unassembled WGS sequence"/>
</dbReference>
<gene>
    <name evidence="5" type="ORF">A9Z42_0028960</name>
</gene>
<reference evidence="5 6" key="1">
    <citation type="journal article" date="2015" name="Genome Announc.">
        <title>Genome sequence and annotation of Trichoderma parareesei, the ancestor of the cellulase producer Trichoderma reesei.</title>
        <authorList>
            <person name="Yang D."/>
            <person name="Pomraning K."/>
            <person name="Kopchinskiy A."/>
            <person name="Karimi Aghcheh R."/>
            <person name="Atanasova L."/>
            <person name="Chenthamara K."/>
            <person name="Baker S.E."/>
            <person name="Zhang R."/>
            <person name="Shen Q."/>
            <person name="Freitag M."/>
            <person name="Kubicek C.P."/>
            <person name="Druzhinina I.S."/>
        </authorList>
    </citation>
    <scope>NUCLEOTIDE SEQUENCE [LARGE SCALE GENOMIC DNA]</scope>
    <source>
        <strain evidence="5 6">CBS 125925</strain>
    </source>
</reference>
<dbReference type="PANTHER" id="PTHR43115">
    <property type="entry name" value="DEHYDROGENASE/REDUCTASE SDR FAMILY MEMBER 11"/>
    <property type="match status" value="1"/>
</dbReference>
<evidence type="ECO:0000313" key="5">
    <source>
        <dbReference type="EMBL" id="OTA02511.1"/>
    </source>
</evidence>
<keyword evidence="6" id="KW-1185">Reference proteome</keyword>
<dbReference type="Pfam" id="PF00106">
    <property type="entry name" value="adh_short"/>
    <property type="match status" value="1"/>
</dbReference>
<comment type="similarity">
    <text evidence="1">Belongs to the short-chain dehydrogenases/reductases (SDR) family.</text>
</comment>
<dbReference type="PRINTS" id="PR00081">
    <property type="entry name" value="GDHRDH"/>
</dbReference>
<dbReference type="PROSITE" id="PS00061">
    <property type="entry name" value="ADH_SHORT"/>
    <property type="match status" value="1"/>
</dbReference>
<evidence type="ECO:0000256" key="3">
    <source>
        <dbReference type="ARBA" id="ARBA00023002"/>
    </source>
</evidence>
<evidence type="ECO:0000256" key="1">
    <source>
        <dbReference type="ARBA" id="ARBA00006484"/>
    </source>
</evidence>
<protein>
    <recommendedName>
        <fullName evidence="7">Short chain dehydrogenase/reductase</fullName>
    </recommendedName>
</protein>
<proteinExistence type="inferred from homology"/>
<sequence>MSFPTPTAKYHHEPTSAVDPTQERLSAAGKTVLVTGGGTAIGAATVEAFAKARADHIFLIGRRLNLLKAVEQKVSVQNSTPRTPAGPDILQLAKQYPDTKFHPIQTDLSKEDQVKDLFQQINKVSFLDILVANAGYLPEPGPLASSETAEWWKGHEINVLGTYLLGKYFLNQSQPARGKPVFVGVNTGAAHMGPAAGPMSGYVSSKLAAASVVEFLQAENPNIKAFNVSPGIVKSDMADKANMPHLPPQDSPELMANFAVWLAGPESDFLSGRFLWANWDVEELVAAKDKIEANPGLLHLTLEGWWNNFSSLK</sequence>
<keyword evidence="2" id="KW-0521">NADP</keyword>
<dbReference type="AlphaFoldDB" id="A0A2H2ZR27"/>
<feature type="region of interest" description="Disordered" evidence="4">
    <location>
        <begin position="1"/>
        <end position="22"/>
    </location>
</feature>